<dbReference type="InterPro" id="IPR004013">
    <property type="entry name" value="PHP_dom"/>
</dbReference>
<dbReference type="AlphaFoldDB" id="A0A3G8LGE0"/>
<dbReference type="GO" id="GO:0008408">
    <property type="term" value="F:3'-5' exonuclease activity"/>
    <property type="evidence" value="ECO:0007669"/>
    <property type="project" value="InterPro"/>
</dbReference>
<dbReference type="EC" id="2.7.7.7" evidence="1"/>
<dbReference type="KEGG" id="mstr:EGN60_01110"/>
<dbReference type="GO" id="GO:0006260">
    <property type="term" value="P:DNA replication"/>
    <property type="evidence" value="ECO:0007669"/>
    <property type="project" value="UniProtKB-KW"/>
</dbReference>
<dbReference type="GO" id="GO:0003887">
    <property type="term" value="F:DNA-directed DNA polymerase activity"/>
    <property type="evidence" value="ECO:0007669"/>
    <property type="project" value="UniProtKB-KW"/>
</dbReference>
<dbReference type="InterPro" id="IPR041931">
    <property type="entry name" value="DNA_pol3_alpha_thumb_dom"/>
</dbReference>
<dbReference type="PANTHER" id="PTHR32294:SF0">
    <property type="entry name" value="DNA POLYMERASE III SUBUNIT ALPHA"/>
    <property type="match status" value="1"/>
</dbReference>
<dbReference type="InterPro" id="IPR040982">
    <property type="entry name" value="DNA_pol3_finger"/>
</dbReference>
<accession>A0A3G8LGE0</accession>
<evidence type="ECO:0000256" key="5">
    <source>
        <dbReference type="ARBA" id="ARBA00022932"/>
    </source>
</evidence>
<keyword evidence="2 8" id="KW-0808">Transferase</keyword>
<evidence type="ECO:0000313" key="8">
    <source>
        <dbReference type="EMBL" id="AZG68571.1"/>
    </source>
</evidence>
<keyword evidence="5" id="KW-0239">DNA-directed DNA polymerase</keyword>
<name>A0A3G8LGE0_9MOLU</name>
<dbReference type="SMART" id="SM00481">
    <property type="entry name" value="POLIIIAc"/>
    <property type="match status" value="1"/>
</dbReference>
<dbReference type="InterPro" id="IPR003141">
    <property type="entry name" value="Pol/His_phosphatase_N"/>
</dbReference>
<dbReference type="InterPro" id="IPR016195">
    <property type="entry name" value="Pol/histidinol_Pase-like"/>
</dbReference>
<dbReference type="RefSeq" id="WP_124724266.1">
    <property type="nucleotide sequence ID" value="NZ_CP034044.1"/>
</dbReference>
<dbReference type="InterPro" id="IPR011708">
    <property type="entry name" value="DNA_pol3_alpha_NTPase_dom"/>
</dbReference>
<evidence type="ECO:0000256" key="1">
    <source>
        <dbReference type="ARBA" id="ARBA00012417"/>
    </source>
</evidence>
<evidence type="ECO:0000256" key="2">
    <source>
        <dbReference type="ARBA" id="ARBA00022679"/>
    </source>
</evidence>
<evidence type="ECO:0000259" key="7">
    <source>
        <dbReference type="SMART" id="SM00481"/>
    </source>
</evidence>
<dbReference type="EMBL" id="CP034044">
    <property type="protein sequence ID" value="AZG68571.1"/>
    <property type="molecule type" value="Genomic_DNA"/>
</dbReference>
<evidence type="ECO:0000256" key="3">
    <source>
        <dbReference type="ARBA" id="ARBA00022695"/>
    </source>
</evidence>
<keyword evidence="3 8" id="KW-0548">Nucleotidyltransferase</keyword>
<dbReference type="Pfam" id="PF17657">
    <property type="entry name" value="DNA_pol3_finger"/>
    <property type="match status" value="1"/>
</dbReference>
<evidence type="ECO:0000256" key="6">
    <source>
        <dbReference type="ARBA" id="ARBA00049244"/>
    </source>
</evidence>
<dbReference type="Pfam" id="PF02811">
    <property type="entry name" value="PHP"/>
    <property type="match status" value="1"/>
</dbReference>
<dbReference type="InterPro" id="IPR029460">
    <property type="entry name" value="DNAPol_HHH"/>
</dbReference>
<dbReference type="Gene3D" id="1.10.150.870">
    <property type="match status" value="1"/>
</dbReference>
<dbReference type="InterPro" id="IPR004805">
    <property type="entry name" value="DnaE2/DnaE/PolC"/>
</dbReference>
<dbReference type="SUPFAM" id="SSF89550">
    <property type="entry name" value="PHP domain-like"/>
    <property type="match status" value="1"/>
</dbReference>
<dbReference type="Gene3D" id="3.20.20.140">
    <property type="entry name" value="Metal-dependent hydrolases"/>
    <property type="match status" value="1"/>
</dbReference>
<protein>
    <recommendedName>
        <fullName evidence="1">DNA-directed DNA polymerase</fullName>
        <ecNumber evidence="1">2.7.7.7</ecNumber>
    </recommendedName>
</protein>
<evidence type="ECO:0000313" key="9">
    <source>
        <dbReference type="Proteomes" id="UP000275883"/>
    </source>
</evidence>
<gene>
    <name evidence="8" type="primary">dnaE</name>
    <name evidence="8" type="ORF">EGN60_01110</name>
</gene>
<feature type="domain" description="Polymerase/histidinol phosphatase N-terminal" evidence="7">
    <location>
        <begin position="4"/>
        <end position="71"/>
    </location>
</feature>
<dbReference type="Pfam" id="PF14579">
    <property type="entry name" value="HHH_6"/>
    <property type="match status" value="1"/>
</dbReference>
<dbReference type="Proteomes" id="UP000275883">
    <property type="component" value="Chromosome"/>
</dbReference>
<dbReference type="Gene3D" id="1.10.10.1600">
    <property type="entry name" value="Bacterial DNA polymerase III alpha subunit, thumb domain"/>
    <property type="match status" value="1"/>
</dbReference>
<comment type="catalytic activity">
    <reaction evidence="6">
        <text>DNA(n) + a 2'-deoxyribonucleoside 5'-triphosphate = DNA(n+1) + diphosphate</text>
        <dbReference type="Rhea" id="RHEA:22508"/>
        <dbReference type="Rhea" id="RHEA-COMP:17339"/>
        <dbReference type="Rhea" id="RHEA-COMP:17340"/>
        <dbReference type="ChEBI" id="CHEBI:33019"/>
        <dbReference type="ChEBI" id="CHEBI:61560"/>
        <dbReference type="ChEBI" id="CHEBI:173112"/>
        <dbReference type="EC" id="2.7.7.7"/>
    </reaction>
</comment>
<sequence length="991" mass="114926">MKLINLHLNSTFSFLQSTIEIEKLIDILKKENREYFSITERGNFYSLPLVLKKIENSNLKAIFGLDLDVLINNQIYRFLVYAKNKEAFLELKKLSSFYLKNNEQIELNKLNEFKDLIFIEHPIFGYYKNTKVLLNNLQNHYVSFQSIDLDNEFINKNYSKTLIINHNAIIDFDDNEIILTLNKMRDQKTEAIFESFYDNINFENNEQKELIEKTNDFAKSLYFSIDKNHYILPKYPNEKNLPSDIYLKELLTSQVQRMFNTKTWNDEYKNRLLYEFDIIKKLKFEDYFLIIYDWVKYAKENNISIGPGRGSAAGSLICYLLNITEVDPLKFNLIFERFLNPLRITMPDIDIDVQDDKREEIIQYLVNKYGYENVSNIVTFSSLGKKSAIRDILRVNEVSPTQINNISKLISDKYESLEEEFEKNSKFALELAKIDNNDEQKVKRILNHASRISGFYRQTGTHAAGVVISNQSLINLIPIQQVDSIQQSQISMEYLEGFGLIKMDVLGLKTLTTIKEILSSIKKFKNIDIDLSKIDLEDKKAFEILSKGNTAGIFQVESPIMINALKKIGVNKFEDIVAIISINRPGPAINIPIYAKRKQGLEVTPKVDKEYDKIVSSTYGIIIYQEQIMEIVQKVANMSFSEADSLRRIISKKKHEEMKQQKEIFISKAINNNYKKEVAENIFNNIERFAEYGFNKSHAVSYSLLTYYMAYLKAHYPLEFYAACISSAHGAQETIIKYANEAKRMNLLVKSPNINYSEINATIINNAIILPLIMIKGIGPEIVKNIVLNRIEFKGYKNFADFLLKTSLIKAFGTSAIETLIKANALRDFKLSQNTMLNEINKDNSDLMLFVKFNKDNINNIETQTYINNYQPYKIINDIQEELQKNELNLLGTNFDFSISNIEPLNTITFDEMHIGNQYITLAYLNNLKTGVAKNGRPYLKLELQNSNNKITGYIFNSADESLKNYVKKVLELVVNKKDENTVYIKSWKVK</sequence>
<dbReference type="NCBIfam" id="TIGR00594">
    <property type="entry name" value="polc"/>
    <property type="match status" value="1"/>
</dbReference>
<dbReference type="OrthoDB" id="9803237at2"/>
<keyword evidence="4" id="KW-0235">DNA replication</keyword>
<dbReference type="Pfam" id="PF07733">
    <property type="entry name" value="DNA_pol3_alpha"/>
    <property type="match status" value="1"/>
</dbReference>
<organism evidence="8 9">
    <name type="scientific">Mycoplasma struthionis</name>
    <dbReference type="NCBI Taxonomy" id="538220"/>
    <lineage>
        <taxon>Bacteria</taxon>
        <taxon>Bacillati</taxon>
        <taxon>Mycoplasmatota</taxon>
        <taxon>Mollicutes</taxon>
        <taxon>Mycoplasmataceae</taxon>
        <taxon>Mycoplasma</taxon>
    </lineage>
</organism>
<reference evidence="8 9" key="1">
    <citation type="submission" date="2018-11" db="EMBL/GenBank/DDBJ databases">
        <title>Genome sequence of Mycoplasma struthionis sp. nov.</title>
        <authorList>
            <person name="Spergser J."/>
        </authorList>
    </citation>
    <scope>NUCLEOTIDE SEQUENCE [LARGE SCALE GENOMIC DNA]</scope>
    <source>
        <strain evidence="8 9">237IA</strain>
    </source>
</reference>
<keyword evidence="9" id="KW-1185">Reference proteome</keyword>
<dbReference type="PANTHER" id="PTHR32294">
    <property type="entry name" value="DNA POLYMERASE III SUBUNIT ALPHA"/>
    <property type="match status" value="1"/>
</dbReference>
<evidence type="ECO:0000256" key="4">
    <source>
        <dbReference type="ARBA" id="ARBA00022705"/>
    </source>
</evidence>
<proteinExistence type="predicted"/>